<accession>A0A9P8T2T8</accession>
<feature type="region of interest" description="Disordered" evidence="4">
    <location>
        <begin position="820"/>
        <end position="873"/>
    </location>
</feature>
<feature type="compositionally biased region" description="Low complexity" evidence="4">
    <location>
        <begin position="775"/>
        <end position="787"/>
    </location>
</feature>
<feature type="compositionally biased region" description="Low complexity" evidence="4">
    <location>
        <begin position="76"/>
        <end position="107"/>
    </location>
</feature>
<feature type="compositionally biased region" description="Polar residues" evidence="4">
    <location>
        <begin position="861"/>
        <end position="873"/>
    </location>
</feature>
<dbReference type="AlphaFoldDB" id="A0A9P8T2T8"/>
<dbReference type="GO" id="GO:0005769">
    <property type="term" value="C:early endosome"/>
    <property type="evidence" value="ECO:0007669"/>
    <property type="project" value="TreeGrafter"/>
</dbReference>
<dbReference type="InterPro" id="IPR001660">
    <property type="entry name" value="SAM"/>
</dbReference>
<dbReference type="GO" id="GO:0005829">
    <property type="term" value="C:cytosol"/>
    <property type="evidence" value="ECO:0007669"/>
    <property type="project" value="GOC"/>
</dbReference>
<dbReference type="Pfam" id="PF00169">
    <property type="entry name" value="PH"/>
    <property type="match status" value="1"/>
</dbReference>
<dbReference type="Gene3D" id="2.30.29.30">
    <property type="entry name" value="Pleckstrin-homology domain (PH domain)/Phosphotyrosine-binding domain (PTB)"/>
    <property type="match status" value="1"/>
</dbReference>
<dbReference type="Pfam" id="PF00018">
    <property type="entry name" value="SH3_1"/>
    <property type="match status" value="1"/>
</dbReference>
<dbReference type="CDD" id="cd13316">
    <property type="entry name" value="PH_Boi"/>
    <property type="match status" value="1"/>
</dbReference>
<dbReference type="InterPro" id="IPR035551">
    <property type="entry name" value="Boi1/2_SH3"/>
</dbReference>
<dbReference type="CDD" id="cd11886">
    <property type="entry name" value="SH3_BOI"/>
    <property type="match status" value="1"/>
</dbReference>
<dbReference type="PANTHER" id="PTHR22902:SF27">
    <property type="entry name" value="PLECKSTRIN HOMOLOGY DOMAIN-CONTAINING FAMILY A MEMBER 3"/>
    <property type="match status" value="1"/>
</dbReference>
<evidence type="ECO:0000256" key="1">
    <source>
        <dbReference type="ARBA" id="ARBA00022443"/>
    </source>
</evidence>
<evidence type="ECO:0000259" key="5">
    <source>
        <dbReference type="PROSITE" id="PS50002"/>
    </source>
</evidence>
<feature type="region of interest" description="Disordered" evidence="4">
    <location>
        <begin position="68"/>
        <end position="142"/>
    </location>
</feature>
<keyword evidence="9" id="KW-1185">Reference proteome</keyword>
<dbReference type="InterPro" id="IPR036028">
    <property type="entry name" value="SH3-like_dom_sf"/>
</dbReference>
<dbReference type="Gene3D" id="2.30.30.40">
    <property type="entry name" value="SH3 Domains"/>
    <property type="match status" value="1"/>
</dbReference>
<dbReference type="InterPro" id="IPR001849">
    <property type="entry name" value="PH_domain"/>
</dbReference>
<dbReference type="PROSITE" id="PS50105">
    <property type="entry name" value="SAM_DOMAIN"/>
    <property type="match status" value="1"/>
</dbReference>
<dbReference type="SMART" id="SM00454">
    <property type="entry name" value="SAM"/>
    <property type="match status" value="1"/>
</dbReference>
<keyword evidence="2" id="KW-0597">Phosphoprotein</keyword>
<dbReference type="Proteomes" id="UP000788993">
    <property type="component" value="Unassembled WGS sequence"/>
</dbReference>
<evidence type="ECO:0000256" key="2">
    <source>
        <dbReference type="ARBA" id="ARBA00022553"/>
    </source>
</evidence>
<evidence type="ECO:0000259" key="6">
    <source>
        <dbReference type="PROSITE" id="PS50003"/>
    </source>
</evidence>
<dbReference type="PROSITE" id="PS50003">
    <property type="entry name" value="PH_DOMAIN"/>
    <property type="match status" value="1"/>
</dbReference>
<evidence type="ECO:0000256" key="3">
    <source>
        <dbReference type="PROSITE-ProRule" id="PRU00192"/>
    </source>
</evidence>
<feature type="domain" description="PH" evidence="6">
    <location>
        <begin position="575"/>
        <end position="695"/>
    </location>
</feature>
<dbReference type="InterPro" id="IPR045188">
    <property type="entry name" value="Boi1/Boi2-like"/>
</dbReference>
<dbReference type="PROSITE" id="PS50002">
    <property type="entry name" value="SH3"/>
    <property type="match status" value="1"/>
</dbReference>
<dbReference type="SMART" id="SM00233">
    <property type="entry name" value="PH"/>
    <property type="match status" value="1"/>
</dbReference>
<evidence type="ECO:0000259" key="7">
    <source>
        <dbReference type="PROSITE" id="PS50105"/>
    </source>
</evidence>
<feature type="region of interest" description="Disordered" evidence="4">
    <location>
        <begin position="458"/>
        <end position="548"/>
    </location>
</feature>
<feature type="region of interest" description="Disordered" evidence="4">
    <location>
        <begin position="333"/>
        <end position="425"/>
    </location>
</feature>
<feature type="compositionally biased region" description="Low complexity" evidence="4">
    <location>
        <begin position="820"/>
        <end position="833"/>
    </location>
</feature>
<dbReference type="InterPro" id="IPR001452">
    <property type="entry name" value="SH3_domain"/>
</dbReference>
<dbReference type="InterPro" id="IPR013761">
    <property type="entry name" value="SAM/pointed_sf"/>
</dbReference>
<dbReference type="PANTHER" id="PTHR22902">
    <property type="entry name" value="SESQUIPEDALIAN"/>
    <property type="match status" value="1"/>
</dbReference>
<dbReference type="InterPro" id="IPR011993">
    <property type="entry name" value="PH-like_dom_sf"/>
</dbReference>
<dbReference type="GO" id="GO:0007032">
    <property type="term" value="P:endosome organization"/>
    <property type="evidence" value="ECO:0007669"/>
    <property type="project" value="TreeGrafter"/>
</dbReference>
<reference evidence="8" key="2">
    <citation type="submission" date="2021-01" db="EMBL/GenBank/DDBJ databases">
        <authorList>
            <person name="Schikora-Tamarit M.A."/>
        </authorList>
    </citation>
    <scope>NUCLEOTIDE SEQUENCE</scope>
    <source>
        <strain evidence="8">NCAIM Y.01608</strain>
    </source>
</reference>
<gene>
    <name evidence="8" type="ORF">OGATHE_004866</name>
</gene>
<dbReference type="Pfam" id="PF07647">
    <property type="entry name" value="SAM_2"/>
    <property type="match status" value="1"/>
</dbReference>
<feature type="compositionally biased region" description="Polar residues" evidence="4">
    <location>
        <begin position="333"/>
        <end position="351"/>
    </location>
</feature>
<dbReference type="GO" id="GO:0001881">
    <property type="term" value="P:receptor recycling"/>
    <property type="evidence" value="ECO:0007669"/>
    <property type="project" value="TreeGrafter"/>
</dbReference>
<evidence type="ECO:0000313" key="8">
    <source>
        <dbReference type="EMBL" id="KAH3663290.1"/>
    </source>
</evidence>
<feature type="compositionally biased region" description="Basic and acidic residues" evidence="4">
    <location>
        <begin position="493"/>
        <end position="504"/>
    </location>
</feature>
<feature type="compositionally biased region" description="Polar residues" evidence="4">
    <location>
        <begin position="463"/>
        <end position="473"/>
    </location>
</feature>
<dbReference type="EMBL" id="JAEUBD010001266">
    <property type="protein sequence ID" value="KAH3663290.1"/>
    <property type="molecule type" value="Genomic_DNA"/>
</dbReference>
<dbReference type="Gene3D" id="1.10.150.50">
    <property type="entry name" value="Transcription Factor, Ets-1"/>
    <property type="match status" value="1"/>
</dbReference>
<dbReference type="SUPFAM" id="SSF50729">
    <property type="entry name" value="PH domain-like"/>
    <property type="match status" value="1"/>
</dbReference>
<feature type="region of interest" description="Disordered" evidence="4">
    <location>
        <begin position="260"/>
        <end position="294"/>
    </location>
</feature>
<evidence type="ECO:0000256" key="4">
    <source>
        <dbReference type="SAM" id="MobiDB-lite"/>
    </source>
</evidence>
<comment type="caution">
    <text evidence="8">The sequence shown here is derived from an EMBL/GenBank/DDBJ whole genome shotgun (WGS) entry which is preliminary data.</text>
</comment>
<dbReference type="GO" id="GO:0055037">
    <property type="term" value="C:recycling endosome"/>
    <property type="evidence" value="ECO:0007669"/>
    <property type="project" value="TreeGrafter"/>
</dbReference>
<dbReference type="OrthoDB" id="73680at2759"/>
<sequence length="873" mass="96375">MSIGEEYENYYSVIKEFNARLGDELTIRPGDTIELISDDSEFGDGWYMGRNLSTNRVGLYPKAFTKLAKGQSKGKPSLLRSRSRRTPLNSPVAATPSSGISNFSSFSQQEKIEESISPSVTADRHNNSEGNVTKNTEEAPYSQIHDTNLNRYISVHRTLSDIDKALQELHSSENSITNENNGIPLDPAEVASWTPEQVTQYFSGLNFDIESAGQFARHKISGAILLQLELPYLKELEITSFGTRFEIYKEIEELRLASKNKTHRRKIVSPNTRLGNSEVKVAPRTHARKRSQSMEEIFRTNIGGSKSSVRNSLDFKQSSRDTLEVESKLQSYIETPSDNGSEPEQEFSTPTGLFESPRKAPQPPSHASPLIKQNSQLLFENDGDNGNDRSNRGYQHSRESSIGKTSSVYTEKKHSRNPSSTSFTNALQQKGALFTKTHSRTNSDFSVAQKDASWRYVDKNLQPHVTQKQQSKGDNGRPIPSANKSLQTLETGVKPEKLDFDKKNSNRRSISAKDMSPSPKTIDPKRIASAAAASASNNSKTSGLRSFGGLRSSKISTSAFQEGIRNISPDEAIRTADYSGWMSKRGNLSIGSWKQRYFTLHKTRLSYFGSLKDRREKGLIDITAHRVLPAVDTEDKLSTVYAATTGSGRYCFKLVPPAPGSKKGLTFTQQKVHYFAVETKDEMRGWMAALMKATIELDESVPAISSCVTPTIPLQKAQERMLEARENARLNLEKLEKGDSIQDTTTDEDMSLKSNNISATHTPITQPSTQFQRVSTTPTSTSSSNRRPSVKVDTTIGIPESGALTGLSTPYLVTSGIMSPNSSSTSDLNSPGSVNLKTTKNTGRKLPTASTNPVPMITKLDTPQDQISSSNTV</sequence>
<dbReference type="SUPFAM" id="SSF50044">
    <property type="entry name" value="SH3-domain"/>
    <property type="match status" value="1"/>
</dbReference>
<feature type="domain" description="SAM" evidence="7">
    <location>
        <begin position="193"/>
        <end position="257"/>
    </location>
</feature>
<reference evidence="8" key="1">
    <citation type="journal article" date="2021" name="Open Biol.">
        <title>Shared evolutionary footprints suggest mitochondrial oxidative damage underlies multiple complex I losses in fungi.</title>
        <authorList>
            <person name="Schikora-Tamarit M.A."/>
            <person name="Marcet-Houben M."/>
            <person name="Nosek J."/>
            <person name="Gabaldon T."/>
        </authorList>
    </citation>
    <scope>NUCLEOTIDE SEQUENCE</scope>
    <source>
        <strain evidence="8">NCAIM Y.01608</strain>
    </source>
</reference>
<feature type="region of interest" description="Disordered" evidence="4">
    <location>
        <begin position="758"/>
        <end position="796"/>
    </location>
</feature>
<feature type="compositionally biased region" description="Basic and acidic residues" evidence="4">
    <location>
        <begin position="386"/>
        <end position="401"/>
    </location>
</feature>
<organism evidence="8 9">
    <name type="scientific">Ogataea polymorpha</name>
    <dbReference type="NCBI Taxonomy" id="460523"/>
    <lineage>
        <taxon>Eukaryota</taxon>
        <taxon>Fungi</taxon>
        <taxon>Dikarya</taxon>
        <taxon>Ascomycota</taxon>
        <taxon>Saccharomycotina</taxon>
        <taxon>Pichiomycetes</taxon>
        <taxon>Pichiales</taxon>
        <taxon>Pichiaceae</taxon>
        <taxon>Ogataea</taxon>
    </lineage>
</organism>
<feature type="region of interest" description="Disordered" evidence="4">
    <location>
        <begin position="733"/>
        <end position="752"/>
    </location>
</feature>
<feature type="compositionally biased region" description="Polar residues" evidence="4">
    <location>
        <begin position="758"/>
        <end position="774"/>
    </location>
</feature>
<evidence type="ECO:0000313" key="9">
    <source>
        <dbReference type="Proteomes" id="UP000788993"/>
    </source>
</evidence>
<dbReference type="GO" id="GO:0042147">
    <property type="term" value="P:retrograde transport, endosome to Golgi"/>
    <property type="evidence" value="ECO:0007669"/>
    <property type="project" value="TreeGrafter"/>
</dbReference>
<dbReference type="SMART" id="SM00326">
    <property type="entry name" value="SH3"/>
    <property type="match status" value="1"/>
</dbReference>
<proteinExistence type="predicted"/>
<dbReference type="FunFam" id="2.30.29.30:FF:000230">
    <property type="entry name" value="Polarized growth protein (Boi2)"/>
    <property type="match status" value="1"/>
</dbReference>
<dbReference type="CDD" id="cd09535">
    <property type="entry name" value="SAM_BOI-like_fungal"/>
    <property type="match status" value="1"/>
</dbReference>
<dbReference type="SUPFAM" id="SSF47769">
    <property type="entry name" value="SAM/Pointed domain"/>
    <property type="match status" value="1"/>
</dbReference>
<evidence type="ECO:0008006" key="10">
    <source>
        <dbReference type="Google" id="ProtNLM"/>
    </source>
</evidence>
<feature type="domain" description="SH3" evidence="5">
    <location>
        <begin position="6"/>
        <end position="70"/>
    </location>
</feature>
<keyword evidence="1 3" id="KW-0728">SH3 domain</keyword>
<feature type="compositionally biased region" description="Low complexity" evidence="4">
    <location>
        <begin position="528"/>
        <end position="548"/>
    </location>
</feature>
<dbReference type="GO" id="GO:0005802">
    <property type="term" value="C:trans-Golgi network"/>
    <property type="evidence" value="ECO:0007669"/>
    <property type="project" value="TreeGrafter"/>
</dbReference>
<protein>
    <recommendedName>
        <fullName evidence="10">Protein BOI2</fullName>
    </recommendedName>
</protein>
<name>A0A9P8T2T8_9ASCO</name>